<proteinExistence type="predicted"/>
<feature type="compositionally biased region" description="Basic and acidic residues" evidence="1">
    <location>
        <begin position="657"/>
        <end position="668"/>
    </location>
</feature>
<dbReference type="InterPro" id="IPR015915">
    <property type="entry name" value="Kelch-typ_b-propeller"/>
</dbReference>
<evidence type="ECO:0000313" key="4">
    <source>
        <dbReference type="EMBL" id="KAF2101019.1"/>
    </source>
</evidence>
<keyword evidence="2" id="KW-0472">Membrane</keyword>
<feature type="region of interest" description="Disordered" evidence="1">
    <location>
        <begin position="619"/>
        <end position="692"/>
    </location>
</feature>
<feature type="compositionally biased region" description="Basic and acidic residues" evidence="1">
    <location>
        <begin position="981"/>
        <end position="1002"/>
    </location>
</feature>
<organism evidence="4 5">
    <name type="scientific">Rhizodiscina lignyota</name>
    <dbReference type="NCBI Taxonomy" id="1504668"/>
    <lineage>
        <taxon>Eukaryota</taxon>
        <taxon>Fungi</taxon>
        <taxon>Dikarya</taxon>
        <taxon>Ascomycota</taxon>
        <taxon>Pezizomycotina</taxon>
        <taxon>Dothideomycetes</taxon>
        <taxon>Pleosporomycetidae</taxon>
        <taxon>Aulographales</taxon>
        <taxon>Rhizodiscinaceae</taxon>
        <taxon>Rhizodiscina</taxon>
    </lineage>
</organism>
<feature type="chain" id="PRO_5040247280" description="Galactose oxidase" evidence="3">
    <location>
        <begin position="20"/>
        <end position="1002"/>
    </location>
</feature>
<feature type="compositionally biased region" description="Polar residues" evidence="1">
    <location>
        <begin position="809"/>
        <end position="823"/>
    </location>
</feature>
<feature type="compositionally biased region" description="Polar residues" evidence="1">
    <location>
        <begin position="716"/>
        <end position="740"/>
    </location>
</feature>
<protein>
    <recommendedName>
        <fullName evidence="6">Galactose oxidase</fullName>
    </recommendedName>
</protein>
<comment type="caution">
    <text evidence="4">The sequence shown here is derived from an EMBL/GenBank/DDBJ whole genome shotgun (WGS) entry which is preliminary data.</text>
</comment>
<feature type="region of interest" description="Disordered" evidence="1">
    <location>
        <begin position="715"/>
        <end position="781"/>
    </location>
</feature>
<sequence>MVRLLQLPAGLLLLSVAHATAQLPYNPTRIFRSSRNDTLAYLFQPSSNYDFKLSALDTSITLGIDDVPIITLYSSLPFLAVGTSTAFSPAIDQNGIITAYAGNCGGGSPEAALWRFEPIDSDSNGNGTWTKQTFSSQDKSGSATLDGANFLASGLAFSSIADGDSDFYLFGGMCPLQEYNAGPDSWQSSANYSNLLLSFTRDSSSASSSPSPFSLNAAPTGNKPIAEAGFTVTGLAPTFSNETDGTQTQQQNFVMIGGHTQAAFINMSQVALFSLPQGTWNFLPIDQPSGGHTDLAVRDGNVDVEPRSGHSAVLSLDGNSIFVFGGWIGNVNTPANPQLAVLNIGEGYGGSGSWSWTVPQQTGTAPANIYGHDALMLSGDVMMIIGGYKMSSSSSKFRRRDAMTQNSKAYFFNVSSNSWISSYDPPEDTVVASDTGNGGLLSTTSQKAGLAVGLGIGALAIIALLVFYLWYRRRLHGKREARKDQIRQFSFGTHRPTTSTGSAEIAPGVDYYGDGPYSEKHISSPNPSNMPHGWRSTSGHDAERTGLLLDIPSPTRGLRKGVATRNGYQAAPRYDERRLSIIHPIEESDEEHISGAHGSIQALHQKKRSEASTVSNATTLDPFTEHNPLRSHPVGNSPTEQFDQSIHPSRPTVARAHSKDAETFKDTGGRISPSKSDRTSSTLSDNSARTGSLARNLSIRSSGLWNALGLGATVENPFTTPDDSPTQEHPQQNLSDAAANSSRRQRRESHSSGSRPNTKESADTNSSAVGAESFHSAHSRNPTGFAKLQAESEALLGSHRPADPGYDFTSISYNNTTPGTSPTRQDRPQSRPGPSTTITGGAMSMFGSVRRVLTIRRANPGQRSASMTTRSPLFSTRPRSGTLQDSALSSPTKHKNGNNFAPPRRAASDAGFWKAKRGARDWGGVMESWDDPDDEWDVERAAESRNVQVMFTVPRERLRVVNADVDGRSLLSSVDDEAVEERDKKEKKDGLEMDKREGSKTM</sequence>
<feature type="compositionally biased region" description="Polar residues" evidence="1">
    <location>
        <begin position="861"/>
        <end position="891"/>
    </location>
</feature>
<evidence type="ECO:0000256" key="1">
    <source>
        <dbReference type="SAM" id="MobiDB-lite"/>
    </source>
</evidence>
<feature type="transmembrane region" description="Helical" evidence="2">
    <location>
        <begin position="450"/>
        <end position="471"/>
    </location>
</feature>
<keyword evidence="3" id="KW-0732">Signal</keyword>
<keyword evidence="2" id="KW-1133">Transmembrane helix</keyword>
<gene>
    <name evidence="4" type="ORF">NA57DRAFT_65327</name>
</gene>
<dbReference type="CDD" id="cd12087">
    <property type="entry name" value="TM_EGFR-like"/>
    <property type="match status" value="1"/>
</dbReference>
<dbReference type="OrthoDB" id="205993at2759"/>
<keyword evidence="5" id="KW-1185">Reference proteome</keyword>
<accession>A0A9P4MCU8</accession>
<feature type="region of interest" description="Disordered" evidence="1">
    <location>
        <begin position="969"/>
        <end position="1002"/>
    </location>
</feature>
<dbReference type="SUPFAM" id="SSF50965">
    <property type="entry name" value="Galactose oxidase, central domain"/>
    <property type="match status" value="1"/>
</dbReference>
<feature type="signal peptide" evidence="3">
    <location>
        <begin position="1"/>
        <end position="19"/>
    </location>
</feature>
<evidence type="ECO:0000256" key="3">
    <source>
        <dbReference type="SAM" id="SignalP"/>
    </source>
</evidence>
<feature type="compositionally biased region" description="Polar residues" evidence="1">
    <location>
        <begin position="679"/>
        <end position="692"/>
    </location>
</feature>
<dbReference type="EMBL" id="ML978124">
    <property type="protein sequence ID" value="KAF2101019.1"/>
    <property type="molecule type" value="Genomic_DNA"/>
</dbReference>
<dbReference type="AlphaFoldDB" id="A0A9P4MCU8"/>
<dbReference type="InterPro" id="IPR011043">
    <property type="entry name" value="Gal_Oxase/kelch_b-propeller"/>
</dbReference>
<evidence type="ECO:0008006" key="6">
    <source>
        <dbReference type="Google" id="ProtNLM"/>
    </source>
</evidence>
<dbReference type="Proteomes" id="UP000799772">
    <property type="component" value="Unassembled WGS sequence"/>
</dbReference>
<reference evidence="4" key="1">
    <citation type="journal article" date="2020" name="Stud. Mycol.">
        <title>101 Dothideomycetes genomes: a test case for predicting lifestyles and emergence of pathogens.</title>
        <authorList>
            <person name="Haridas S."/>
            <person name="Albert R."/>
            <person name="Binder M."/>
            <person name="Bloem J."/>
            <person name="Labutti K."/>
            <person name="Salamov A."/>
            <person name="Andreopoulos B."/>
            <person name="Baker S."/>
            <person name="Barry K."/>
            <person name="Bills G."/>
            <person name="Bluhm B."/>
            <person name="Cannon C."/>
            <person name="Castanera R."/>
            <person name="Culley D."/>
            <person name="Daum C."/>
            <person name="Ezra D."/>
            <person name="Gonzalez J."/>
            <person name="Henrissat B."/>
            <person name="Kuo A."/>
            <person name="Liang C."/>
            <person name="Lipzen A."/>
            <person name="Lutzoni F."/>
            <person name="Magnuson J."/>
            <person name="Mondo S."/>
            <person name="Nolan M."/>
            <person name="Ohm R."/>
            <person name="Pangilinan J."/>
            <person name="Park H.-J."/>
            <person name="Ramirez L."/>
            <person name="Alfaro M."/>
            <person name="Sun H."/>
            <person name="Tritt A."/>
            <person name="Yoshinaga Y."/>
            <person name="Zwiers L.-H."/>
            <person name="Turgeon B."/>
            <person name="Goodwin S."/>
            <person name="Spatafora J."/>
            <person name="Crous P."/>
            <person name="Grigoriev I."/>
        </authorList>
    </citation>
    <scope>NUCLEOTIDE SEQUENCE</scope>
    <source>
        <strain evidence="4">CBS 133067</strain>
    </source>
</reference>
<keyword evidence="2" id="KW-0812">Transmembrane</keyword>
<dbReference type="PANTHER" id="PTHR23244">
    <property type="entry name" value="KELCH REPEAT DOMAIN"/>
    <property type="match status" value="1"/>
</dbReference>
<feature type="region of interest" description="Disordered" evidence="1">
    <location>
        <begin position="797"/>
        <end position="912"/>
    </location>
</feature>
<evidence type="ECO:0000256" key="2">
    <source>
        <dbReference type="SAM" id="Phobius"/>
    </source>
</evidence>
<feature type="compositionally biased region" description="Polar residues" evidence="1">
    <location>
        <begin position="634"/>
        <end position="647"/>
    </location>
</feature>
<dbReference type="Gene3D" id="2.120.10.80">
    <property type="entry name" value="Kelch-type beta propeller"/>
    <property type="match status" value="1"/>
</dbReference>
<evidence type="ECO:0000313" key="5">
    <source>
        <dbReference type="Proteomes" id="UP000799772"/>
    </source>
</evidence>
<name>A0A9P4MCU8_9PEZI</name>